<dbReference type="AlphaFoldDB" id="A0AB34JHF7"/>
<accession>A0AB34JHF7</accession>
<evidence type="ECO:0000256" key="1">
    <source>
        <dbReference type="ARBA" id="ARBA00004127"/>
    </source>
</evidence>
<evidence type="ECO:0000256" key="4">
    <source>
        <dbReference type="ARBA" id="ARBA00022692"/>
    </source>
</evidence>
<evidence type="ECO:0000256" key="5">
    <source>
        <dbReference type="ARBA" id="ARBA00022781"/>
    </source>
</evidence>
<evidence type="ECO:0000256" key="2">
    <source>
        <dbReference type="ARBA" id="ARBA00008328"/>
    </source>
</evidence>
<keyword evidence="4 9" id="KW-0812">Transmembrane</keyword>
<comment type="subcellular location">
    <subcellularLocation>
        <location evidence="1">Endomembrane system</location>
        <topology evidence="1">Multi-pass membrane protein</topology>
    </subcellularLocation>
</comment>
<evidence type="ECO:0000256" key="6">
    <source>
        <dbReference type="ARBA" id="ARBA00022989"/>
    </source>
</evidence>
<keyword evidence="7" id="KW-0406">Ion transport</keyword>
<evidence type="ECO:0000256" key="8">
    <source>
        <dbReference type="ARBA" id="ARBA00023136"/>
    </source>
</evidence>
<dbReference type="PANTHER" id="PTHR12263:SF0">
    <property type="entry name" value="V-TYPE PROTON ATPASE SUBUNIT"/>
    <property type="match status" value="1"/>
</dbReference>
<keyword evidence="6 9" id="KW-1133">Transmembrane helix</keyword>
<gene>
    <name evidence="10" type="ORF">AB1Y20_021122</name>
</gene>
<evidence type="ECO:0000256" key="3">
    <source>
        <dbReference type="ARBA" id="ARBA00022448"/>
    </source>
</evidence>
<evidence type="ECO:0000313" key="11">
    <source>
        <dbReference type="Proteomes" id="UP001515480"/>
    </source>
</evidence>
<dbReference type="EMBL" id="JBGBPQ010000007">
    <property type="protein sequence ID" value="KAL1521460.1"/>
    <property type="molecule type" value="Genomic_DNA"/>
</dbReference>
<organism evidence="10 11">
    <name type="scientific">Prymnesium parvum</name>
    <name type="common">Toxic golden alga</name>
    <dbReference type="NCBI Taxonomy" id="97485"/>
    <lineage>
        <taxon>Eukaryota</taxon>
        <taxon>Haptista</taxon>
        <taxon>Haptophyta</taxon>
        <taxon>Prymnesiophyceae</taxon>
        <taxon>Prymnesiales</taxon>
        <taxon>Prymnesiaceae</taxon>
        <taxon>Prymnesium</taxon>
    </lineage>
</organism>
<keyword evidence="5" id="KW-0375">Hydrogen ion transport</keyword>
<evidence type="ECO:0000256" key="7">
    <source>
        <dbReference type="ARBA" id="ARBA00023065"/>
    </source>
</evidence>
<protein>
    <recommendedName>
        <fullName evidence="12">V-type proton ATPase subunit</fullName>
    </recommendedName>
</protein>
<feature type="transmembrane region" description="Helical" evidence="9">
    <location>
        <begin position="35"/>
        <end position="56"/>
    </location>
</feature>
<keyword evidence="8 9" id="KW-0472">Membrane</keyword>
<dbReference type="GO" id="GO:0046961">
    <property type="term" value="F:proton-transporting ATPase activity, rotational mechanism"/>
    <property type="evidence" value="ECO:0007669"/>
    <property type="project" value="InterPro"/>
</dbReference>
<evidence type="ECO:0008006" key="12">
    <source>
        <dbReference type="Google" id="ProtNLM"/>
    </source>
</evidence>
<sequence length="71" mass="7738">MSTAIITGTLVYGALGVVAQVCSRFSKAAMSDKGLTTLLIWLTVACCWLMWVITYMMQLNPLIQPIVAAEE</sequence>
<dbReference type="Proteomes" id="UP001515480">
    <property type="component" value="Unassembled WGS sequence"/>
</dbReference>
<dbReference type="InterPro" id="IPR008389">
    <property type="entry name" value="ATPase_V0-cplx_e1/e2_su"/>
</dbReference>
<reference evidence="10 11" key="1">
    <citation type="journal article" date="2024" name="Science">
        <title>Giant polyketide synthase enzymes in the biosynthesis of giant marine polyether toxins.</title>
        <authorList>
            <person name="Fallon T.R."/>
            <person name="Shende V.V."/>
            <person name="Wierzbicki I.H."/>
            <person name="Pendleton A.L."/>
            <person name="Watervoot N.F."/>
            <person name="Auber R.P."/>
            <person name="Gonzalez D.J."/>
            <person name="Wisecaver J.H."/>
            <person name="Moore B.S."/>
        </authorList>
    </citation>
    <scope>NUCLEOTIDE SEQUENCE [LARGE SCALE GENOMIC DNA]</scope>
    <source>
        <strain evidence="10 11">12B1</strain>
    </source>
</reference>
<evidence type="ECO:0000313" key="10">
    <source>
        <dbReference type="EMBL" id="KAL1521460.1"/>
    </source>
</evidence>
<dbReference type="Pfam" id="PF05493">
    <property type="entry name" value="ATP_synt_H"/>
    <property type="match status" value="1"/>
</dbReference>
<keyword evidence="11" id="KW-1185">Reference proteome</keyword>
<dbReference type="GO" id="GO:0012505">
    <property type="term" value="C:endomembrane system"/>
    <property type="evidence" value="ECO:0007669"/>
    <property type="project" value="UniProtKB-SubCell"/>
</dbReference>
<comment type="caution">
    <text evidence="10">The sequence shown here is derived from an EMBL/GenBank/DDBJ whole genome shotgun (WGS) entry which is preliminary data.</text>
</comment>
<evidence type="ECO:0000256" key="9">
    <source>
        <dbReference type="SAM" id="Phobius"/>
    </source>
</evidence>
<name>A0AB34JHF7_PRYPA</name>
<keyword evidence="3" id="KW-0813">Transport</keyword>
<dbReference type="GO" id="GO:0033179">
    <property type="term" value="C:proton-transporting V-type ATPase, V0 domain"/>
    <property type="evidence" value="ECO:0007669"/>
    <property type="project" value="InterPro"/>
</dbReference>
<dbReference type="PANTHER" id="PTHR12263">
    <property type="entry name" value="VACUOLAR ATP SYNTHASE SUBUNIT H"/>
    <property type="match status" value="1"/>
</dbReference>
<proteinExistence type="inferred from homology"/>
<comment type="similarity">
    <text evidence="2">Belongs to the V-ATPase e1/e2 subunit family.</text>
</comment>